<dbReference type="AlphaFoldDB" id="A0A1Y1S4Q9"/>
<dbReference type="Proteomes" id="UP000192639">
    <property type="component" value="Unassembled WGS sequence"/>
</dbReference>
<evidence type="ECO:0000313" key="2">
    <source>
        <dbReference type="Proteomes" id="UP000192639"/>
    </source>
</evidence>
<sequence length="137" mass="15916">MTKKFDNFSILLKEIMDEESSGCDESLDNDILCIESKEAEETEQIYEACEEVENHQNMAKCDLKNIAPGTVLTIENGEIKLENTLKKTPVETKSRTNNYYTSEELSNMKIEKRKDNSKIINVNKKKRKIRPCRNYDD</sequence>
<organism evidence="1 2">
    <name type="scientific">Enterospora canceri</name>
    <dbReference type="NCBI Taxonomy" id="1081671"/>
    <lineage>
        <taxon>Eukaryota</taxon>
        <taxon>Fungi</taxon>
        <taxon>Fungi incertae sedis</taxon>
        <taxon>Microsporidia</taxon>
        <taxon>Enterocytozoonidae</taxon>
        <taxon>Enterospora</taxon>
    </lineage>
</organism>
<name>A0A1Y1S4Q9_9MICR</name>
<dbReference type="VEuPathDB" id="MicrosporidiaDB:ECANGB1_2315"/>
<comment type="caution">
    <text evidence="1">The sequence shown here is derived from an EMBL/GenBank/DDBJ whole genome shotgun (WGS) entry which is preliminary data.</text>
</comment>
<protein>
    <submittedName>
        <fullName evidence="1">Uncharacterized protein</fullName>
    </submittedName>
</protein>
<evidence type="ECO:0000313" key="1">
    <source>
        <dbReference type="EMBL" id="ORD93401.1"/>
    </source>
</evidence>
<dbReference type="EMBL" id="LWDP01000090">
    <property type="protein sequence ID" value="ORD93401.1"/>
    <property type="molecule type" value="Genomic_DNA"/>
</dbReference>
<reference evidence="1 2" key="1">
    <citation type="journal article" date="2017" name="Environ. Microbiol.">
        <title>Decay of the glycolytic pathway and adaptation to intranuclear parasitism within Enterocytozoonidae microsporidia.</title>
        <authorList>
            <person name="Wiredu Boakye D."/>
            <person name="Jaroenlak P."/>
            <person name="Prachumwat A."/>
            <person name="Williams T.A."/>
            <person name="Bateman K.S."/>
            <person name="Itsathitphaisarn O."/>
            <person name="Sritunyalucksana K."/>
            <person name="Paszkiewicz K.H."/>
            <person name="Moore K.A."/>
            <person name="Stentiford G.D."/>
            <person name="Williams B.A."/>
        </authorList>
    </citation>
    <scope>NUCLEOTIDE SEQUENCE [LARGE SCALE GENOMIC DNA]</scope>
    <source>
        <strain evidence="1 2">GB1</strain>
    </source>
</reference>
<accession>A0A1Y1S4Q9</accession>
<proteinExistence type="predicted"/>
<keyword evidence="2" id="KW-1185">Reference proteome</keyword>
<gene>
    <name evidence="1" type="ORF">ECANGB1_2315</name>
</gene>